<proteinExistence type="inferred from homology"/>
<accession>A0A8X8C542</accession>
<keyword evidence="3" id="KW-0809">Transit peptide</keyword>
<gene>
    <name evidence="6" type="ORF">POTOM_054478</name>
</gene>
<dbReference type="EMBL" id="JAAWWB010000034">
    <property type="protein sequence ID" value="KAG6741245.1"/>
    <property type="molecule type" value="Genomic_DNA"/>
</dbReference>
<feature type="region of interest" description="Disordered" evidence="4">
    <location>
        <begin position="131"/>
        <end position="152"/>
    </location>
</feature>
<reference evidence="6" key="1">
    <citation type="journal article" date="2020" name="bioRxiv">
        <title>Hybrid origin of Populus tomentosa Carr. identified through genome sequencing and phylogenomic analysis.</title>
        <authorList>
            <person name="An X."/>
            <person name="Gao K."/>
            <person name="Chen Z."/>
            <person name="Li J."/>
            <person name="Yang X."/>
            <person name="Yang X."/>
            <person name="Zhou J."/>
            <person name="Guo T."/>
            <person name="Zhao T."/>
            <person name="Huang S."/>
            <person name="Miao D."/>
            <person name="Khan W.U."/>
            <person name="Rao P."/>
            <person name="Ye M."/>
            <person name="Lei B."/>
            <person name="Liao W."/>
            <person name="Wang J."/>
            <person name="Ji L."/>
            <person name="Li Y."/>
            <person name="Guo B."/>
            <person name="Mustafa N.S."/>
            <person name="Li S."/>
            <person name="Yun Q."/>
            <person name="Keller S.R."/>
            <person name="Mao J."/>
            <person name="Zhang R."/>
            <person name="Strauss S.H."/>
        </authorList>
    </citation>
    <scope>NUCLEOTIDE SEQUENCE</scope>
    <source>
        <strain evidence="6">GM15</strain>
        <tissue evidence="6">Leaf</tissue>
    </source>
</reference>
<sequence length="620" mass="69627">MRPLRKLLLEPNPKSSSLHRALSSQFTYSLDRPPAPKPHFNETTNTHFPFSRNQQKNHSNNGQTNTLLFNSLHKLKPTSSTLLSSQTRLFSCSSSFFSLSRSHLGKEPVFKVIFHDPISSKFFQRRAFSSENSNPENAVSGENSQPIDAGSSMRKPISLWPGMYHSPVSNALWEARSRIFEEPNDSGTSETELVAKSPSKSSTSICYKFSSDFILREQYRNPWNKIRMGKLVEDLDALAGTISFKHCCNDDGSTRPLLLVTASVDRIVLKKPILIDADLTIVGAVTWVGRSSMEIQMEVIQPTEGTLVINGDSFVLSSTISAVLRVFITEKMELEMSYNPSMKGPNYRVSMQCSAGKESLLQVESAKVVVGATNPSDAVALVANFTFVARDTKTGKSALVNQISPETDKEKLLWEEAEERNKMRKKKKAEKKRGPENEDMERLNALLSEGRVFIDMPALADRDSILIQDTRHENTFICQPQQRNIHGRIFGGFLMRKAFELAFSNAYAFAGAAPLFVEVDHVDFFRPVDVGNFLRLKSCVLYTELENPAEPLINVEVVAHVTRPELRSSEVSNKFCFTFTVLHEAIKDGLRIRNVVPATEEEARRVLERMDAEYSQIAKS</sequence>
<keyword evidence="2" id="KW-0378">Hydrolase</keyword>
<dbReference type="CDD" id="cd03442">
    <property type="entry name" value="BFIT_BACH"/>
    <property type="match status" value="2"/>
</dbReference>
<keyword evidence="7" id="KW-1185">Reference proteome</keyword>
<evidence type="ECO:0000256" key="1">
    <source>
        <dbReference type="ARBA" id="ARBA00010458"/>
    </source>
</evidence>
<feature type="region of interest" description="Disordered" evidence="4">
    <location>
        <begin position="36"/>
        <end position="61"/>
    </location>
</feature>
<feature type="region of interest" description="Disordered" evidence="4">
    <location>
        <begin position="419"/>
        <end position="438"/>
    </location>
</feature>
<comment type="similarity">
    <text evidence="1">Belongs to the acyl coenzyme A hydrolase family.</text>
</comment>
<dbReference type="Pfam" id="PF03061">
    <property type="entry name" value="4HBT"/>
    <property type="match status" value="1"/>
</dbReference>
<feature type="domain" description="HotDog ACOT-type" evidence="5">
    <location>
        <begin position="205"/>
        <end position="331"/>
    </location>
</feature>
<feature type="compositionally biased region" description="Polar residues" evidence="4">
    <location>
        <begin position="41"/>
        <end position="61"/>
    </location>
</feature>
<dbReference type="InterPro" id="IPR006683">
    <property type="entry name" value="Thioestr_dom"/>
</dbReference>
<dbReference type="PANTHER" id="PTHR12655:SF3">
    <property type="entry name" value="ACYL-COENZYME A THIOESTERASE 9, MITOCHONDRIAL-LIKE ISOFORM X1"/>
    <property type="match status" value="1"/>
</dbReference>
<dbReference type="PROSITE" id="PS51770">
    <property type="entry name" value="HOTDOG_ACOT"/>
    <property type="match status" value="2"/>
</dbReference>
<name>A0A8X8C542_POPTO</name>
<dbReference type="FunFam" id="3.10.129.10:FF:000023">
    <property type="entry name" value="Acyl-coenzyme A thioesterase 9, mitochondrial"/>
    <property type="match status" value="1"/>
</dbReference>
<evidence type="ECO:0000313" key="6">
    <source>
        <dbReference type="EMBL" id="KAG6741245.1"/>
    </source>
</evidence>
<dbReference type="GO" id="GO:0006637">
    <property type="term" value="P:acyl-CoA metabolic process"/>
    <property type="evidence" value="ECO:0007669"/>
    <property type="project" value="TreeGrafter"/>
</dbReference>
<evidence type="ECO:0000313" key="7">
    <source>
        <dbReference type="Proteomes" id="UP000886885"/>
    </source>
</evidence>
<dbReference type="OrthoDB" id="331699at2759"/>
<feature type="domain" description="HotDog ACOT-type" evidence="5">
    <location>
        <begin position="468"/>
        <end position="585"/>
    </location>
</feature>
<evidence type="ECO:0000256" key="4">
    <source>
        <dbReference type="SAM" id="MobiDB-lite"/>
    </source>
</evidence>
<dbReference type="PANTHER" id="PTHR12655">
    <property type="entry name" value="ACYL-COA THIOESTERASE"/>
    <property type="match status" value="1"/>
</dbReference>
<dbReference type="GO" id="GO:0047617">
    <property type="term" value="F:fatty acyl-CoA hydrolase activity"/>
    <property type="evidence" value="ECO:0007669"/>
    <property type="project" value="TreeGrafter"/>
</dbReference>
<evidence type="ECO:0000256" key="2">
    <source>
        <dbReference type="ARBA" id="ARBA00022801"/>
    </source>
</evidence>
<dbReference type="Proteomes" id="UP000886885">
    <property type="component" value="Chromosome 17D"/>
</dbReference>
<comment type="caution">
    <text evidence="6">The sequence shown here is derived from an EMBL/GenBank/DDBJ whole genome shotgun (WGS) entry which is preliminary data.</text>
</comment>
<dbReference type="AlphaFoldDB" id="A0A8X8C542"/>
<feature type="compositionally biased region" description="Polar residues" evidence="4">
    <location>
        <begin position="131"/>
        <end position="146"/>
    </location>
</feature>
<dbReference type="InterPro" id="IPR033120">
    <property type="entry name" value="HOTDOG_ACOT"/>
</dbReference>
<evidence type="ECO:0000256" key="3">
    <source>
        <dbReference type="ARBA" id="ARBA00022946"/>
    </source>
</evidence>
<protein>
    <recommendedName>
        <fullName evidence="5">HotDog ACOT-type domain-containing protein</fullName>
    </recommendedName>
</protein>
<organism evidence="6 7">
    <name type="scientific">Populus tomentosa</name>
    <name type="common">Chinese white poplar</name>
    <dbReference type="NCBI Taxonomy" id="118781"/>
    <lineage>
        <taxon>Eukaryota</taxon>
        <taxon>Viridiplantae</taxon>
        <taxon>Streptophyta</taxon>
        <taxon>Embryophyta</taxon>
        <taxon>Tracheophyta</taxon>
        <taxon>Spermatophyta</taxon>
        <taxon>Magnoliopsida</taxon>
        <taxon>eudicotyledons</taxon>
        <taxon>Gunneridae</taxon>
        <taxon>Pentapetalae</taxon>
        <taxon>rosids</taxon>
        <taxon>fabids</taxon>
        <taxon>Malpighiales</taxon>
        <taxon>Salicaceae</taxon>
        <taxon>Saliceae</taxon>
        <taxon>Populus</taxon>
    </lineage>
</organism>
<feature type="compositionally biased region" description="Basic residues" evidence="4">
    <location>
        <begin position="422"/>
        <end position="431"/>
    </location>
</feature>
<evidence type="ECO:0000259" key="5">
    <source>
        <dbReference type="PROSITE" id="PS51770"/>
    </source>
</evidence>